<gene>
    <name evidence="5" type="ordered locus">Plabr_2126</name>
</gene>
<feature type="compositionally biased region" description="Polar residues" evidence="3">
    <location>
        <begin position="895"/>
        <end position="904"/>
    </location>
</feature>
<feature type="transmembrane region" description="Helical" evidence="4">
    <location>
        <begin position="21"/>
        <end position="40"/>
    </location>
</feature>
<dbReference type="GO" id="GO:0015562">
    <property type="term" value="F:efflux transmembrane transporter activity"/>
    <property type="evidence" value="ECO:0007669"/>
    <property type="project" value="InterPro"/>
</dbReference>
<organism evidence="5 6">
    <name type="scientific">Rubinisphaera brasiliensis (strain ATCC 49424 / DSM 5305 / JCM 21570 / IAM 15109 / NBRC 103401 / IFAM 1448)</name>
    <name type="common">Planctomyces brasiliensis</name>
    <dbReference type="NCBI Taxonomy" id="756272"/>
    <lineage>
        <taxon>Bacteria</taxon>
        <taxon>Pseudomonadati</taxon>
        <taxon>Planctomycetota</taxon>
        <taxon>Planctomycetia</taxon>
        <taxon>Planctomycetales</taxon>
        <taxon>Planctomycetaceae</taxon>
        <taxon>Rubinisphaera</taxon>
    </lineage>
</organism>
<dbReference type="AlphaFoldDB" id="F0SJF4"/>
<dbReference type="InterPro" id="IPR003423">
    <property type="entry name" value="OMP_efflux"/>
</dbReference>
<evidence type="ECO:0000256" key="2">
    <source>
        <dbReference type="SAM" id="Coils"/>
    </source>
</evidence>
<keyword evidence="2" id="KW-0175">Coiled coil</keyword>
<dbReference type="RefSeq" id="WP_013628454.1">
    <property type="nucleotide sequence ID" value="NC_015174.1"/>
</dbReference>
<dbReference type="HOGENOM" id="CLU_314893_0_0_0"/>
<proteinExistence type="inferred from homology"/>
<feature type="compositionally biased region" description="Pro residues" evidence="3">
    <location>
        <begin position="866"/>
        <end position="875"/>
    </location>
</feature>
<evidence type="ECO:0000256" key="1">
    <source>
        <dbReference type="ARBA" id="ARBA00007613"/>
    </source>
</evidence>
<feature type="coiled-coil region" evidence="2">
    <location>
        <begin position="568"/>
        <end position="595"/>
    </location>
</feature>
<dbReference type="Pfam" id="PF02321">
    <property type="entry name" value="OEP"/>
    <property type="match status" value="1"/>
</dbReference>
<dbReference type="Proteomes" id="UP000006860">
    <property type="component" value="Chromosome"/>
</dbReference>
<dbReference type="KEGG" id="pbs:Plabr_2126"/>
<dbReference type="Gene3D" id="1.20.1600.10">
    <property type="entry name" value="Outer membrane efflux proteins (OEP)"/>
    <property type="match status" value="1"/>
</dbReference>
<keyword evidence="4" id="KW-1133">Transmembrane helix</keyword>
<dbReference type="PANTHER" id="PTHR30203:SF33">
    <property type="entry name" value="BLR4455 PROTEIN"/>
    <property type="match status" value="1"/>
</dbReference>
<evidence type="ECO:0000313" key="5">
    <source>
        <dbReference type="EMBL" id="ADY59729.1"/>
    </source>
</evidence>
<protein>
    <submittedName>
        <fullName evidence="5">Outer membrane efflux protein</fullName>
    </submittedName>
</protein>
<evidence type="ECO:0000313" key="6">
    <source>
        <dbReference type="Proteomes" id="UP000006860"/>
    </source>
</evidence>
<keyword evidence="4" id="KW-0472">Membrane</keyword>
<feature type="region of interest" description="Disordered" evidence="3">
    <location>
        <begin position="866"/>
        <end position="904"/>
    </location>
</feature>
<name>F0SJF4_RUBBR</name>
<dbReference type="PROSITE" id="PS51257">
    <property type="entry name" value="PROKAR_LIPOPROTEIN"/>
    <property type="match status" value="1"/>
</dbReference>
<keyword evidence="4" id="KW-0812">Transmembrane</keyword>
<feature type="region of interest" description="Disordered" evidence="3">
    <location>
        <begin position="921"/>
        <end position="980"/>
    </location>
</feature>
<evidence type="ECO:0000256" key="4">
    <source>
        <dbReference type="SAM" id="Phobius"/>
    </source>
</evidence>
<dbReference type="InterPro" id="IPR010131">
    <property type="entry name" value="MdtP/NodT-like"/>
</dbReference>
<evidence type="ECO:0000256" key="3">
    <source>
        <dbReference type="SAM" id="MobiDB-lite"/>
    </source>
</evidence>
<accession>F0SJF4</accession>
<dbReference type="OrthoDB" id="235971at2"/>
<dbReference type="STRING" id="756272.Plabr_2126"/>
<dbReference type="SUPFAM" id="SSF56954">
    <property type="entry name" value="Outer membrane efflux proteins (OEP)"/>
    <property type="match status" value="1"/>
</dbReference>
<reference evidence="6" key="1">
    <citation type="submission" date="2011-02" db="EMBL/GenBank/DDBJ databases">
        <title>The complete genome of Planctomyces brasiliensis DSM 5305.</title>
        <authorList>
            <person name="Lucas S."/>
            <person name="Copeland A."/>
            <person name="Lapidus A."/>
            <person name="Bruce D."/>
            <person name="Goodwin L."/>
            <person name="Pitluck S."/>
            <person name="Kyrpides N."/>
            <person name="Mavromatis K."/>
            <person name="Pagani I."/>
            <person name="Ivanova N."/>
            <person name="Ovchinnikova G."/>
            <person name="Lu M."/>
            <person name="Detter J.C."/>
            <person name="Han C."/>
            <person name="Land M."/>
            <person name="Hauser L."/>
            <person name="Markowitz V."/>
            <person name="Cheng J.-F."/>
            <person name="Hugenholtz P."/>
            <person name="Woyke T."/>
            <person name="Wu D."/>
            <person name="Tindall B."/>
            <person name="Pomrenke H.G."/>
            <person name="Brambilla E."/>
            <person name="Klenk H.-P."/>
            <person name="Eisen J.A."/>
        </authorList>
    </citation>
    <scope>NUCLEOTIDE SEQUENCE [LARGE SCALE GENOMIC DNA]</scope>
    <source>
        <strain evidence="6">ATCC 49424 / DSM 5305 / JCM 21570 / NBRC 103401 / IFAM 1448</strain>
    </source>
</reference>
<sequence length="980" mass="109977">MASVSQRRRNGRTSEKYRSQFLRCGLALIVLTSGCSRSFWRKQADKDTYQALHAQETDPRWVNPRVNVTPDPRSRFFDPYHPDREPLPPDDPAAEQIMDCPGGIPGYKSWHEMGRAFTVENPGWLSQFELSADMIDPETGEYKEDCPLPTIPDLTILDAIELSYLHSRDYQFQIENAYLAALAYTFERFRFQVRYLGIGGGEPGSSLTYENVPGFEDSLQMNNRFGVSQLLPTGGQWAVELANNTLWIFSGPNSGTTSASLLSYRLVQPLLLDAGRKITLENLTQTERDLLYSVRDLARFRKQLFAQTVSGGAGGGYLGLLTQLQGIRNEQYNIRQLERQVRELRANAEIPPGTTDAPLDQLPDGLQFPEELEFKLRFDPERQQLLWAGAMTAEQAQMLTELSDDTGWQAAVRELVALLRSETVPLDVAQLESRLASSIIRLRSAEQRYQDSLDAYKIQLGLPPDLGMTLDDSGLDQFILIDPVLEELQEIVEDFVESTGRLNVDEAAASDSVLTQQALTQTRRLLSEVLQRGLTNVERDVDRVNENLDNRLEGITDPEEREEILASINRDKSQLQTLGAELQDMQKELRVIEQLVSQGQTDEVSLLAANRGLQDFREELLLRVQSLQVIQVGLRSELITVNRYELDLDDTTGLALENRLDLMNARAEVVDARRLEEVAANRLKAVMDVIVEGDIRNEPGSGPFDFSGQSSNHRVGVQFTAPLDQVAERNAYRAAQIAYQRARRDYMELEDQVKLDVRTEWRNLQILEQNLETARQALRINVIQYDQAVEESNDPTKTNQGGVSGRNLVDALNDILDSQNALVSIWSDYERSRLNIYRDMGIMEIDPQGVWVDPFYQEMYRQDAPPTPVPAPIPSEPTAGDFNVLLLPPGPAGISNESDNNTAEKQLEPGKLPLVPAPAARRPEQYAQQPESEETPFVGDPLGWKPDRPDGGSGTGSGVDERSERVSNSGPSFGSDPVRE</sequence>
<dbReference type="PANTHER" id="PTHR30203">
    <property type="entry name" value="OUTER MEMBRANE CATION EFFLUX PROTEIN"/>
    <property type="match status" value="1"/>
</dbReference>
<keyword evidence="6" id="KW-1185">Reference proteome</keyword>
<comment type="similarity">
    <text evidence="1">Belongs to the outer membrane factor (OMF) (TC 1.B.17) family.</text>
</comment>
<dbReference type="EMBL" id="CP002546">
    <property type="protein sequence ID" value="ADY59729.1"/>
    <property type="molecule type" value="Genomic_DNA"/>
</dbReference>
<dbReference type="eggNOG" id="COG1538">
    <property type="taxonomic scope" value="Bacteria"/>
</dbReference>